<keyword evidence="5" id="KW-0547">Nucleotide-binding</keyword>
<dbReference type="GO" id="GO:0002161">
    <property type="term" value="F:aminoacyl-tRNA deacylase activity"/>
    <property type="evidence" value="ECO:0007669"/>
    <property type="project" value="TreeGrafter"/>
</dbReference>
<keyword evidence="7" id="KW-0694">RNA-binding</keyword>
<keyword evidence="6" id="KW-0067">ATP-binding</keyword>
<evidence type="ECO:0000256" key="1">
    <source>
        <dbReference type="ARBA" id="ARBA00008226"/>
    </source>
</evidence>
<dbReference type="Gene3D" id="3.30.930.10">
    <property type="entry name" value="Bira Bifunctional Protein, Domain 2"/>
    <property type="match status" value="1"/>
</dbReference>
<gene>
    <name evidence="11" type="ORF">S01H1_77461</name>
</gene>
<keyword evidence="3" id="KW-0820">tRNA-binding</keyword>
<dbReference type="GO" id="GO:0004813">
    <property type="term" value="F:alanine-tRNA ligase activity"/>
    <property type="evidence" value="ECO:0007669"/>
    <property type="project" value="UniProtKB-EC"/>
</dbReference>
<feature type="non-terminal residue" evidence="11">
    <location>
        <position position="78"/>
    </location>
</feature>
<comment type="caution">
    <text evidence="11">The sequence shown here is derived from an EMBL/GenBank/DDBJ whole genome shotgun (WGS) entry which is preliminary data.</text>
</comment>
<feature type="domain" description="Alanyl-transfer RNA synthetases family profile" evidence="10">
    <location>
        <begin position="1"/>
        <end position="78"/>
    </location>
</feature>
<evidence type="ECO:0000259" key="10">
    <source>
        <dbReference type="PROSITE" id="PS50860"/>
    </source>
</evidence>
<dbReference type="EMBL" id="BARS01052062">
    <property type="protein sequence ID" value="GAG51124.1"/>
    <property type="molecule type" value="Genomic_DNA"/>
</dbReference>
<dbReference type="InterPro" id="IPR050058">
    <property type="entry name" value="Ala-tRNA_ligase"/>
</dbReference>
<dbReference type="PANTHER" id="PTHR11777">
    <property type="entry name" value="ALANYL-TRNA SYNTHETASE"/>
    <property type="match status" value="1"/>
</dbReference>
<comment type="similarity">
    <text evidence="1">Belongs to the class-II aminoacyl-tRNA synthetase family.</text>
</comment>
<dbReference type="Pfam" id="PF01411">
    <property type="entry name" value="tRNA-synt_2c"/>
    <property type="match status" value="1"/>
</dbReference>
<dbReference type="SUPFAM" id="SSF55681">
    <property type="entry name" value="Class II aaRS and biotin synthetases"/>
    <property type="match status" value="1"/>
</dbReference>
<dbReference type="InterPro" id="IPR018165">
    <property type="entry name" value="Ala-tRNA-synth_IIc_core"/>
</dbReference>
<accession>X0Y598</accession>
<protein>
    <recommendedName>
        <fullName evidence="2">alanine--tRNA ligase</fullName>
        <ecNumber evidence="2">6.1.1.7</ecNumber>
    </recommendedName>
</protein>
<dbReference type="AlphaFoldDB" id="X0Y598"/>
<keyword evidence="9" id="KW-0030">Aminoacyl-tRNA synthetase</keyword>
<dbReference type="PANTHER" id="PTHR11777:SF9">
    <property type="entry name" value="ALANINE--TRNA LIGASE, CYTOPLASMIC"/>
    <property type="match status" value="1"/>
</dbReference>
<name>X0Y598_9ZZZZ</name>
<dbReference type="InterPro" id="IPR045864">
    <property type="entry name" value="aa-tRNA-synth_II/BPL/LPL"/>
</dbReference>
<dbReference type="GO" id="GO:0000049">
    <property type="term" value="F:tRNA binding"/>
    <property type="evidence" value="ECO:0007669"/>
    <property type="project" value="UniProtKB-KW"/>
</dbReference>
<keyword evidence="8" id="KW-0648">Protein biosynthesis</keyword>
<evidence type="ECO:0000256" key="9">
    <source>
        <dbReference type="ARBA" id="ARBA00023146"/>
    </source>
</evidence>
<evidence type="ECO:0000313" key="11">
    <source>
        <dbReference type="EMBL" id="GAG51124.1"/>
    </source>
</evidence>
<keyword evidence="4" id="KW-0436">Ligase</keyword>
<dbReference type="GO" id="GO:0005524">
    <property type="term" value="F:ATP binding"/>
    <property type="evidence" value="ECO:0007669"/>
    <property type="project" value="UniProtKB-KW"/>
</dbReference>
<evidence type="ECO:0000256" key="4">
    <source>
        <dbReference type="ARBA" id="ARBA00022598"/>
    </source>
</evidence>
<dbReference type="PROSITE" id="PS50860">
    <property type="entry name" value="AA_TRNA_LIGASE_II_ALA"/>
    <property type="match status" value="1"/>
</dbReference>
<proteinExistence type="inferred from homology"/>
<dbReference type="InterPro" id="IPR018164">
    <property type="entry name" value="Ala-tRNA-synth_IIc_N"/>
</dbReference>
<evidence type="ECO:0000256" key="7">
    <source>
        <dbReference type="ARBA" id="ARBA00022884"/>
    </source>
</evidence>
<reference evidence="11" key="1">
    <citation type="journal article" date="2014" name="Front. Microbiol.">
        <title>High frequency of phylogenetically diverse reductive dehalogenase-homologous genes in deep subseafloor sedimentary metagenomes.</title>
        <authorList>
            <person name="Kawai M."/>
            <person name="Futagami T."/>
            <person name="Toyoda A."/>
            <person name="Takaki Y."/>
            <person name="Nishi S."/>
            <person name="Hori S."/>
            <person name="Arai W."/>
            <person name="Tsubouchi T."/>
            <person name="Morono Y."/>
            <person name="Uchiyama I."/>
            <person name="Ito T."/>
            <person name="Fujiyama A."/>
            <person name="Inagaki F."/>
            <person name="Takami H."/>
        </authorList>
    </citation>
    <scope>NUCLEOTIDE SEQUENCE</scope>
    <source>
        <strain evidence="11">Expedition CK06-06</strain>
    </source>
</reference>
<dbReference type="EC" id="6.1.1.7" evidence="2"/>
<evidence type="ECO:0000256" key="6">
    <source>
        <dbReference type="ARBA" id="ARBA00022840"/>
    </source>
</evidence>
<evidence type="ECO:0000256" key="3">
    <source>
        <dbReference type="ARBA" id="ARBA00022555"/>
    </source>
</evidence>
<evidence type="ECO:0000256" key="8">
    <source>
        <dbReference type="ARBA" id="ARBA00022917"/>
    </source>
</evidence>
<evidence type="ECO:0000256" key="5">
    <source>
        <dbReference type="ARBA" id="ARBA00022741"/>
    </source>
</evidence>
<organism evidence="11">
    <name type="scientific">marine sediment metagenome</name>
    <dbReference type="NCBI Taxonomy" id="412755"/>
    <lineage>
        <taxon>unclassified sequences</taxon>
        <taxon>metagenomes</taxon>
        <taxon>ecological metagenomes</taxon>
    </lineage>
</organism>
<dbReference type="GO" id="GO:0006419">
    <property type="term" value="P:alanyl-tRNA aminoacylation"/>
    <property type="evidence" value="ECO:0007669"/>
    <property type="project" value="InterPro"/>
</dbReference>
<evidence type="ECO:0000256" key="2">
    <source>
        <dbReference type="ARBA" id="ARBA00013168"/>
    </source>
</evidence>
<dbReference type="GO" id="GO:0005829">
    <property type="term" value="C:cytosol"/>
    <property type="evidence" value="ECO:0007669"/>
    <property type="project" value="TreeGrafter"/>
</dbReference>
<sequence>MLGNFSFGDYFKDKAIALAWEFLTKELKLPKERFWVSVYREDTESFSIWKDKIGVAEERILKLGPKENFWPANAPEEG</sequence>